<proteinExistence type="predicted"/>
<feature type="compositionally biased region" description="Low complexity" evidence="1">
    <location>
        <begin position="100"/>
        <end position="113"/>
    </location>
</feature>
<gene>
    <name evidence="2" type="ORF">TcWFU_006737</name>
</gene>
<feature type="region of interest" description="Disordered" evidence="1">
    <location>
        <begin position="281"/>
        <end position="309"/>
    </location>
</feature>
<evidence type="ECO:0000313" key="3">
    <source>
        <dbReference type="Proteomes" id="UP001651158"/>
    </source>
</evidence>
<evidence type="ECO:0000256" key="1">
    <source>
        <dbReference type="SAM" id="MobiDB-lite"/>
    </source>
</evidence>
<organism evidence="2 3">
    <name type="scientific">Taenia crassiceps</name>
    <dbReference type="NCBI Taxonomy" id="6207"/>
    <lineage>
        <taxon>Eukaryota</taxon>
        <taxon>Metazoa</taxon>
        <taxon>Spiralia</taxon>
        <taxon>Lophotrochozoa</taxon>
        <taxon>Platyhelminthes</taxon>
        <taxon>Cestoda</taxon>
        <taxon>Eucestoda</taxon>
        <taxon>Cyclophyllidea</taxon>
        <taxon>Taeniidae</taxon>
        <taxon>Taenia</taxon>
    </lineage>
</organism>
<protein>
    <submittedName>
        <fullName evidence="2">Uncharacterized protein</fullName>
    </submittedName>
</protein>
<comment type="caution">
    <text evidence="2">The sequence shown here is derived from an EMBL/GenBank/DDBJ whole genome shotgun (WGS) entry which is preliminary data.</text>
</comment>
<evidence type="ECO:0000313" key="2">
    <source>
        <dbReference type="EMBL" id="KAL5103405.1"/>
    </source>
</evidence>
<name>A0ABR4Q227_9CEST</name>
<dbReference type="Proteomes" id="UP001651158">
    <property type="component" value="Unassembled WGS sequence"/>
</dbReference>
<accession>A0ABR4Q227</accession>
<dbReference type="EMBL" id="JAKROA010000018">
    <property type="protein sequence ID" value="KAL5103405.1"/>
    <property type="molecule type" value="Genomic_DNA"/>
</dbReference>
<sequence>MRAVYNRLCSSERAIKKMSTCACNTTLSQQNRTERREVLRVTDDNDEHTEFESAGEIPERVTTVTRTTQRSPLHLRNIVVKVPRFVINEAQLRYGNQTRSTDSVDGSASSDSTSGDRNRTVTVERTTAPTTTVEVQTDGGSRVLLSPTLRLVQERREYDSTNPEDHLATENTERSTRNNYVKVVSYQPVYSREQTYRIPEVQDTNFIRSGYTTYDDFATRAVSSSDIGRLARNLRSSYIIGYEPTLYKRCDFRMTSANTSRSSDLGSERVANFVERTAVADGLGNESHRKEDSSSNSSGSDGTLVERGTRQNTNDVVYLRKTRVPRNVLIPYTMEKRDVLLLRKFREPVEREIRVERPSTRTQYSLVRLRNTERSPRGSGSD</sequence>
<feature type="region of interest" description="Disordered" evidence="1">
    <location>
        <begin position="97"/>
        <end position="121"/>
    </location>
</feature>
<keyword evidence="3" id="KW-1185">Reference proteome</keyword>
<reference evidence="2 3" key="1">
    <citation type="journal article" date="2022" name="Front. Cell. Infect. Microbiol.">
        <title>The Genomes of Two Strains of Taenia crassiceps the Animal Model for the Study of Human Cysticercosis.</title>
        <authorList>
            <person name="Bobes R.J."/>
            <person name="Estrada K."/>
            <person name="Rios-Valencia D.G."/>
            <person name="Calderon-Gallegos A."/>
            <person name="de la Torre P."/>
            <person name="Carrero J.C."/>
            <person name="Sanchez-Flores A."/>
            <person name="Laclette J.P."/>
        </authorList>
    </citation>
    <scope>NUCLEOTIDE SEQUENCE [LARGE SCALE GENOMIC DNA]</scope>
    <source>
        <strain evidence="2">WFUcys</strain>
    </source>
</reference>